<dbReference type="OrthoDB" id="1286096at2"/>
<dbReference type="Proteomes" id="UP000093510">
    <property type="component" value="Unassembled WGS sequence"/>
</dbReference>
<organism evidence="1 2">
    <name type="scientific">Flavobacterium crassostreae</name>
    <dbReference type="NCBI Taxonomy" id="1763534"/>
    <lineage>
        <taxon>Bacteria</taxon>
        <taxon>Pseudomonadati</taxon>
        <taxon>Bacteroidota</taxon>
        <taxon>Flavobacteriia</taxon>
        <taxon>Flavobacteriales</taxon>
        <taxon>Flavobacteriaceae</taxon>
        <taxon>Flavobacterium</taxon>
    </lineage>
</organism>
<accession>A0A1B9E7V7</accession>
<dbReference type="AlphaFoldDB" id="A0A1B9E7V7"/>
<dbReference type="RefSeq" id="WP_066332322.1">
    <property type="nucleotide sequence ID" value="NZ_CP017688.1"/>
</dbReference>
<comment type="caution">
    <text evidence="1">The sequence shown here is derived from an EMBL/GenBank/DDBJ whole genome shotgun (WGS) entry which is preliminary data.</text>
</comment>
<dbReference type="EMBL" id="LVEP01000013">
    <property type="protein sequence ID" value="OCB77948.1"/>
    <property type="molecule type" value="Genomic_DNA"/>
</dbReference>
<gene>
    <name evidence="1" type="ORF">LPBF_03100</name>
</gene>
<name>A0A1B9E7V7_9FLAO</name>
<evidence type="ECO:0000313" key="2">
    <source>
        <dbReference type="Proteomes" id="UP000093510"/>
    </source>
</evidence>
<dbReference type="STRING" id="1763534.GCA_001831475_02645"/>
<keyword evidence="2" id="KW-1185">Reference proteome</keyword>
<protein>
    <submittedName>
        <fullName evidence="1">Uncharacterized protein</fullName>
    </submittedName>
</protein>
<evidence type="ECO:0000313" key="1">
    <source>
        <dbReference type="EMBL" id="OCB77948.1"/>
    </source>
</evidence>
<reference evidence="1 2" key="1">
    <citation type="submission" date="2016-03" db="EMBL/GenBank/DDBJ databases">
        <authorList>
            <person name="Ploux O."/>
        </authorList>
    </citation>
    <scope>NUCLEOTIDE SEQUENCE [LARGE SCALE GENOMIC DNA]</scope>
    <source>
        <strain evidence="1 2">LPB0076</strain>
    </source>
</reference>
<sequence>MGTINHGYIDRVKYILECEKLNSSMLITEPIGWNEDNKEFARNGEYDGIVAKFSNSLKFVGNGADYIQLAYELHDVMANIKLTKYEKHPKTDKWIKIYWGYLDLMTRKVERNQVSVKFNSGGLQEDLKSREDASFEMDRTTTIDGISIKSIEEQEVYISGRRIFLKSKWDAKNIENNAILSVSSKDGNTRNQTHGIPFSYISQSHEQGQNVLPESIGTEDVGTAGMMFLANFDRTREIIIKGSGISFKAAILKSDWELAFFTVRLTTYANGGSYNAKSSTILFHAGVGSATIPDLWDINNQTITIPDFNIPITVNEGESVAMEFYIKANLKDLRYKTATFKIAITNIKGSFLAEEDSSFDASTAKCYLVHDVLDHLASICSNSKKVFYSDYFGRKDLGYEVNGFGAFIGLTHGFALRGFNKLPIPDPDNGIENLYKPMTTSLRDAFTSLKSVFNIGVGIEEINGKERIRVEDMSFFYNNNVTVKLPNQVKKITRSTASDYYWPSIEIGYEKGGENEEAQGLDEPNGRSNFTTFINKGKNSYSQLSKYIGGMYPKEFTRRKPRKKYPTEDTKYDNDIFLLDLKRATSGLFEERKWQDDFSKQPTGIFSPETATNLRLSPVNMLLRHGWLIATALTKFATEKIRYSSSTANSQLKTQLKTQSEYSENGDIFNSELTKPRFVPEWIEFEHECTFDLMQLIQSSTLINGKLVQNFYGTFEFINEKNQTEKGFLFNLKPNEGKWKLLKANR</sequence>
<proteinExistence type="predicted"/>